<sequence>MAGKEEGSVASGRAAQDGGEHGSIVLRWRALKAERIPGREDSGCACDSSVGPPPRGGRAAGDGERRSGELGSWATNGPLFGAKSKRASSHLGLPEILLLPLLRRRRRRRSACRFPEHWRRRHQGSGTPFRPACWRVRFLSLPPLCRQRGAGAPRCFPRHHASPSLERHRHPERFHDAPAINWFQILPYAARRLPLAR</sequence>
<dbReference type="Gramene" id="OB01G11110.1">
    <property type="protein sequence ID" value="OB01G11110.1"/>
    <property type="gene ID" value="OB01G11110"/>
</dbReference>
<keyword evidence="3" id="KW-1185">Reference proteome</keyword>
<feature type="region of interest" description="Disordered" evidence="1">
    <location>
        <begin position="1"/>
        <end position="20"/>
    </location>
</feature>
<organism evidence="2">
    <name type="scientific">Oryza brachyantha</name>
    <name type="common">malo sina</name>
    <dbReference type="NCBI Taxonomy" id="4533"/>
    <lineage>
        <taxon>Eukaryota</taxon>
        <taxon>Viridiplantae</taxon>
        <taxon>Streptophyta</taxon>
        <taxon>Embryophyta</taxon>
        <taxon>Tracheophyta</taxon>
        <taxon>Spermatophyta</taxon>
        <taxon>Magnoliopsida</taxon>
        <taxon>Liliopsida</taxon>
        <taxon>Poales</taxon>
        <taxon>Poaceae</taxon>
        <taxon>BOP clade</taxon>
        <taxon>Oryzoideae</taxon>
        <taxon>Oryzeae</taxon>
        <taxon>Oryzinae</taxon>
        <taxon>Oryza</taxon>
    </lineage>
</organism>
<name>J3KVV5_ORYBR</name>
<feature type="region of interest" description="Disordered" evidence="1">
    <location>
        <begin position="39"/>
        <end position="75"/>
    </location>
</feature>
<accession>J3KVV5</accession>
<dbReference type="HOGENOM" id="CLU_1386081_0_0_1"/>
<dbReference type="Proteomes" id="UP000006038">
    <property type="component" value="Chromosome 1"/>
</dbReference>
<evidence type="ECO:0000313" key="3">
    <source>
        <dbReference type="Proteomes" id="UP000006038"/>
    </source>
</evidence>
<protein>
    <submittedName>
        <fullName evidence="2">Uncharacterized protein</fullName>
    </submittedName>
</protein>
<proteinExistence type="predicted"/>
<evidence type="ECO:0000313" key="2">
    <source>
        <dbReference type="EnsemblPlants" id="OB01G11110.1"/>
    </source>
</evidence>
<evidence type="ECO:0000256" key="1">
    <source>
        <dbReference type="SAM" id="MobiDB-lite"/>
    </source>
</evidence>
<dbReference type="EnsemblPlants" id="OB01G11110.1">
    <property type="protein sequence ID" value="OB01G11110.1"/>
    <property type="gene ID" value="OB01G11110"/>
</dbReference>
<reference evidence="2" key="1">
    <citation type="journal article" date="2013" name="Nat. Commun.">
        <title>Whole-genome sequencing of Oryza brachyantha reveals mechanisms underlying Oryza genome evolution.</title>
        <authorList>
            <person name="Chen J."/>
            <person name="Huang Q."/>
            <person name="Gao D."/>
            <person name="Wang J."/>
            <person name="Lang Y."/>
            <person name="Liu T."/>
            <person name="Li B."/>
            <person name="Bai Z."/>
            <person name="Luis Goicoechea J."/>
            <person name="Liang C."/>
            <person name="Chen C."/>
            <person name="Zhang W."/>
            <person name="Sun S."/>
            <person name="Liao Y."/>
            <person name="Zhang X."/>
            <person name="Yang L."/>
            <person name="Song C."/>
            <person name="Wang M."/>
            <person name="Shi J."/>
            <person name="Liu G."/>
            <person name="Liu J."/>
            <person name="Zhou H."/>
            <person name="Zhou W."/>
            <person name="Yu Q."/>
            <person name="An N."/>
            <person name="Chen Y."/>
            <person name="Cai Q."/>
            <person name="Wang B."/>
            <person name="Liu B."/>
            <person name="Min J."/>
            <person name="Huang Y."/>
            <person name="Wu H."/>
            <person name="Li Z."/>
            <person name="Zhang Y."/>
            <person name="Yin Y."/>
            <person name="Song W."/>
            <person name="Jiang J."/>
            <person name="Jackson S.A."/>
            <person name="Wing R.A."/>
            <person name="Wang J."/>
            <person name="Chen M."/>
        </authorList>
    </citation>
    <scope>NUCLEOTIDE SEQUENCE [LARGE SCALE GENOMIC DNA]</scope>
    <source>
        <strain evidence="2">cv. IRGC 101232</strain>
    </source>
</reference>
<dbReference type="AlphaFoldDB" id="J3KVV5"/>
<reference evidence="2" key="2">
    <citation type="submission" date="2013-04" db="UniProtKB">
        <authorList>
            <consortium name="EnsemblPlants"/>
        </authorList>
    </citation>
    <scope>IDENTIFICATION</scope>
</reference>